<protein>
    <recommendedName>
        <fullName evidence="4">Tail specific protease domain-containing protein</fullName>
    </recommendedName>
</protein>
<dbReference type="InParanoid" id="A0A067MJZ7"/>
<evidence type="ECO:0000313" key="3">
    <source>
        <dbReference type="Proteomes" id="UP000027195"/>
    </source>
</evidence>
<proteinExistence type="predicted"/>
<dbReference type="InterPro" id="IPR052766">
    <property type="entry name" value="S41A_metabolite_peptidase"/>
</dbReference>
<accession>A0A067MJZ7</accession>
<keyword evidence="3" id="KW-1185">Reference proteome</keyword>
<keyword evidence="1" id="KW-1133">Transmembrane helix</keyword>
<dbReference type="HOGENOM" id="CLU_019851_0_0_1"/>
<evidence type="ECO:0008006" key="4">
    <source>
        <dbReference type="Google" id="ProtNLM"/>
    </source>
</evidence>
<dbReference type="OrthoDB" id="27214at2759"/>
<name>A0A067MJZ7_BOTB1</name>
<dbReference type="SUPFAM" id="SSF52096">
    <property type="entry name" value="ClpP/crotonase"/>
    <property type="match status" value="1"/>
</dbReference>
<organism evidence="2 3">
    <name type="scientific">Botryobasidium botryosum (strain FD-172 SS1)</name>
    <dbReference type="NCBI Taxonomy" id="930990"/>
    <lineage>
        <taxon>Eukaryota</taxon>
        <taxon>Fungi</taxon>
        <taxon>Dikarya</taxon>
        <taxon>Basidiomycota</taxon>
        <taxon>Agaricomycotina</taxon>
        <taxon>Agaricomycetes</taxon>
        <taxon>Cantharellales</taxon>
        <taxon>Botryobasidiaceae</taxon>
        <taxon>Botryobasidium</taxon>
    </lineage>
</organism>
<dbReference type="PANTHER" id="PTHR37049:SF4">
    <property type="entry name" value="RHODANESE DOMAIN-CONTAINING PROTEIN"/>
    <property type="match status" value="1"/>
</dbReference>
<evidence type="ECO:0000256" key="1">
    <source>
        <dbReference type="SAM" id="Phobius"/>
    </source>
</evidence>
<dbReference type="Gene3D" id="3.90.226.10">
    <property type="entry name" value="2-enoyl-CoA Hydratase, Chain A, domain 1"/>
    <property type="match status" value="1"/>
</dbReference>
<keyword evidence="1" id="KW-0812">Transmembrane</keyword>
<dbReference type="STRING" id="930990.A0A067MJZ7"/>
<dbReference type="InterPro" id="IPR029045">
    <property type="entry name" value="ClpP/crotonase-like_dom_sf"/>
</dbReference>
<dbReference type="Proteomes" id="UP000027195">
    <property type="component" value="Unassembled WGS sequence"/>
</dbReference>
<reference evidence="3" key="1">
    <citation type="journal article" date="2014" name="Proc. Natl. Acad. Sci. U.S.A.">
        <title>Extensive sampling of basidiomycete genomes demonstrates inadequacy of the white-rot/brown-rot paradigm for wood decay fungi.</title>
        <authorList>
            <person name="Riley R."/>
            <person name="Salamov A.A."/>
            <person name="Brown D.W."/>
            <person name="Nagy L.G."/>
            <person name="Floudas D."/>
            <person name="Held B.W."/>
            <person name="Levasseur A."/>
            <person name="Lombard V."/>
            <person name="Morin E."/>
            <person name="Otillar R."/>
            <person name="Lindquist E.A."/>
            <person name="Sun H."/>
            <person name="LaButti K.M."/>
            <person name="Schmutz J."/>
            <person name="Jabbour D."/>
            <person name="Luo H."/>
            <person name="Baker S.E."/>
            <person name="Pisabarro A.G."/>
            <person name="Walton J.D."/>
            <person name="Blanchette R.A."/>
            <person name="Henrissat B."/>
            <person name="Martin F."/>
            <person name="Cullen D."/>
            <person name="Hibbett D.S."/>
            <person name="Grigoriev I.V."/>
        </authorList>
    </citation>
    <scope>NUCLEOTIDE SEQUENCE [LARGE SCALE GENOMIC DNA]</scope>
    <source>
        <strain evidence="3">FD-172 SS1</strain>
    </source>
</reference>
<keyword evidence="1" id="KW-0472">Membrane</keyword>
<dbReference type="EMBL" id="KL198034">
    <property type="protein sequence ID" value="KDQ15060.1"/>
    <property type="molecule type" value="Genomic_DNA"/>
</dbReference>
<sequence length="683" mass="74971">MAISPYLAFSFGSLRVGIAYIYLAFATALWPRAATPVALLPPKFDLCTPIANQTWVLPSQVRSCLQSFPFNATLRDNVVDVVSKTLNFHTSVTYSLKQPPPFDEINVDIQAELARIRKSTYASDFALHQDLSRSVKRLKDGHAGYINYCYDSLFVTYLPFPLVPLGKDIYITPEAYDVSVSTFGADEVENWEKLAKIKLSKYSGAKVLLLDGRDPWQAVEDNAAVTGSYATHATRQNRFFSSYQAGSWTYRMGDFASQSLPVKDVATLLVQPVNQTLPEFITIPYRSRFGSSSVPFTDSKSLWENNCLARQDTNGRSYYGAPAQISPEPPRPRFQEPIIPVIDGRRVEVSTIVEDGPITDIDLPTRLQPSLPPLSGSGAMKFYLLDDGLTGVLALGSFSGNYTGLFVGLPEGLDSLKKKGATRLLIDVSNNGGGYVCVAAWLHRLLAGPQSGTIPQAGLDTTVRVNDLNQAIVKKIISTGIDPEINLLYNPERHSYANSTAGYFPADYDWLDPPVSTTINGRKDTFSQRLGSSCNPLPFEAPAEKYFPLENIAILGTGSCASSCSLFSISMVAKYGVKTVVYGGKPGVQQQYAGIVGGQSINYVTIDNDIKTVGLKKHTQAPPDFITDSYQGVTFRLGFSIKKPTEMEEFVSHPAQYQIPLTTKTVNNPVALWKDVASQVWKK</sequence>
<dbReference type="AlphaFoldDB" id="A0A067MJZ7"/>
<evidence type="ECO:0000313" key="2">
    <source>
        <dbReference type="EMBL" id="KDQ15060.1"/>
    </source>
</evidence>
<gene>
    <name evidence="2" type="ORF">BOTBODRAFT_131652</name>
</gene>
<dbReference type="PANTHER" id="PTHR37049">
    <property type="entry name" value="PEPTIDASE S41 FAMILY PROTEIN"/>
    <property type="match status" value="1"/>
</dbReference>
<feature type="transmembrane region" description="Helical" evidence="1">
    <location>
        <begin position="7"/>
        <end position="30"/>
    </location>
</feature>